<evidence type="ECO:0000313" key="3">
    <source>
        <dbReference type="Proteomes" id="UP001188597"/>
    </source>
</evidence>
<feature type="domain" description="PMI1/PMIR1-2 C-terminal" evidence="1">
    <location>
        <begin position="127"/>
        <end position="162"/>
    </location>
</feature>
<dbReference type="Proteomes" id="UP001188597">
    <property type="component" value="Unassembled WGS sequence"/>
</dbReference>
<dbReference type="Pfam" id="PF21745">
    <property type="entry name" value="PMI1_PMIR1-2_C"/>
    <property type="match status" value="1"/>
</dbReference>
<evidence type="ECO:0000313" key="2">
    <source>
        <dbReference type="EMBL" id="KAK3029319.1"/>
    </source>
</evidence>
<dbReference type="PANTHER" id="PTHR33414:SF1">
    <property type="entry name" value="PROTEIN PLASTID MOVEMENT IMPAIRED 1-RELATED 1"/>
    <property type="match status" value="1"/>
</dbReference>
<proteinExistence type="predicted"/>
<dbReference type="EMBL" id="JAVXUP010000382">
    <property type="protein sequence ID" value="KAK3029319.1"/>
    <property type="molecule type" value="Genomic_DNA"/>
</dbReference>
<gene>
    <name evidence="2" type="ORF">RJ639_038417</name>
</gene>
<evidence type="ECO:0000259" key="1">
    <source>
        <dbReference type="Pfam" id="PF21745"/>
    </source>
</evidence>
<dbReference type="InterPro" id="IPR048972">
    <property type="entry name" value="PMI1_PMIR1-2_C"/>
</dbReference>
<sequence length="183" mass="20075">MERAMAEEQRQAVLRDQLSGTIQLWPGRDIMWYEGYIKCIVGNSVLDEANLDEDYEQYLSLVDQASREISTAGQSLWGISVATVELLPATESSVQALEKVRYEGDEPTSASTVVPGMPIKLALHGTPVQDLVPLAVEKIEALLIEGLRIQSSMADEEAPSSIRLQSIEKASLSKADVFQAHDS</sequence>
<dbReference type="AlphaFoldDB" id="A0AA88WM22"/>
<comment type="caution">
    <text evidence="2">The sequence shown here is derived from an EMBL/GenBank/DDBJ whole genome shotgun (WGS) entry which is preliminary data.</text>
</comment>
<accession>A0AA88WM22</accession>
<reference evidence="2" key="1">
    <citation type="submission" date="2022-12" db="EMBL/GenBank/DDBJ databases">
        <title>Draft genome assemblies for two species of Escallonia (Escalloniales).</title>
        <authorList>
            <person name="Chanderbali A."/>
            <person name="Dervinis C."/>
            <person name="Anghel I."/>
            <person name="Soltis D."/>
            <person name="Soltis P."/>
            <person name="Zapata F."/>
        </authorList>
    </citation>
    <scope>NUCLEOTIDE SEQUENCE</scope>
    <source>
        <strain evidence="2">UCBG64.0493</strain>
        <tissue evidence="2">Leaf</tissue>
    </source>
</reference>
<dbReference type="InterPro" id="IPR039614">
    <property type="entry name" value="PMI1-like"/>
</dbReference>
<dbReference type="PANTHER" id="PTHR33414">
    <property type="entry name" value="PROTEIN PLASTID MOVEMENT IMPAIRED 1-RELATED 1"/>
    <property type="match status" value="1"/>
</dbReference>
<organism evidence="2 3">
    <name type="scientific">Escallonia herrerae</name>
    <dbReference type="NCBI Taxonomy" id="1293975"/>
    <lineage>
        <taxon>Eukaryota</taxon>
        <taxon>Viridiplantae</taxon>
        <taxon>Streptophyta</taxon>
        <taxon>Embryophyta</taxon>
        <taxon>Tracheophyta</taxon>
        <taxon>Spermatophyta</taxon>
        <taxon>Magnoliopsida</taxon>
        <taxon>eudicotyledons</taxon>
        <taxon>Gunneridae</taxon>
        <taxon>Pentapetalae</taxon>
        <taxon>asterids</taxon>
        <taxon>campanulids</taxon>
        <taxon>Escalloniales</taxon>
        <taxon>Escalloniaceae</taxon>
        <taxon>Escallonia</taxon>
    </lineage>
</organism>
<keyword evidence="3" id="KW-1185">Reference proteome</keyword>
<name>A0AA88WM22_9ASTE</name>
<protein>
    <recommendedName>
        <fullName evidence="1">PMI1/PMIR1-2 C-terminal domain-containing protein</fullName>
    </recommendedName>
</protein>